<gene>
    <name evidence="1" type="ORF">ELUCI_v1c05010</name>
</gene>
<organism evidence="1 2">
    <name type="scientific">Williamsoniiplasma lucivorax</name>
    <dbReference type="NCBI Taxonomy" id="209274"/>
    <lineage>
        <taxon>Bacteria</taxon>
        <taxon>Bacillati</taxon>
        <taxon>Mycoplasmatota</taxon>
        <taxon>Mollicutes</taxon>
        <taxon>Entomoplasmatales</taxon>
        <taxon>Williamsoniiplasma</taxon>
    </lineage>
</organism>
<protein>
    <submittedName>
        <fullName evidence="1">Uncharacterized protein</fullName>
    </submittedName>
</protein>
<dbReference type="Proteomes" id="UP000237865">
    <property type="component" value="Unassembled WGS sequence"/>
</dbReference>
<dbReference type="AlphaFoldDB" id="A0A2S5RDI9"/>
<accession>A0A2S5RDI9</accession>
<sequence>MPNKDKQVQQTTFKNLIIELNSETNEWVREWIEDKYSFNEDITECVKSKGLTFNDVFVEGSSNSTGDQFYLSDFNSPYDALIQIVDTSVQQTILGMANDFKFDGDSELEME</sequence>
<comment type="caution">
    <text evidence="1">The sequence shown here is derived from an EMBL/GenBank/DDBJ whole genome shotgun (WGS) entry which is preliminary data.</text>
</comment>
<keyword evidence="2" id="KW-1185">Reference proteome</keyword>
<dbReference type="RefSeq" id="WP_028126992.1">
    <property type="nucleotide sequence ID" value="NZ_PHNE01000002.1"/>
</dbReference>
<evidence type="ECO:0000313" key="2">
    <source>
        <dbReference type="Proteomes" id="UP000237865"/>
    </source>
</evidence>
<proteinExistence type="predicted"/>
<dbReference type="EMBL" id="PHNE01000002">
    <property type="protein sequence ID" value="PPE05409.1"/>
    <property type="molecule type" value="Genomic_DNA"/>
</dbReference>
<name>A0A2S5RDI9_9MOLU</name>
<evidence type="ECO:0000313" key="1">
    <source>
        <dbReference type="EMBL" id="PPE05409.1"/>
    </source>
</evidence>
<reference evidence="1 2" key="1">
    <citation type="submission" date="2017-11" db="EMBL/GenBank/DDBJ databases">
        <title>Genome sequence of Entomoplasma lucivorax PIPN-2 (ATCC 49196).</title>
        <authorList>
            <person name="Lo W.-S."/>
            <person name="Gasparich G.E."/>
            <person name="Kuo C.-H."/>
        </authorList>
    </citation>
    <scope>NUCLEOTIDE SEQUENCE [LARGE SCALE GENOMIC DNA]</scope>
    <source>
        <strain evidence="1 2">PIPN-2</strain>
    </source>
</reference>